<dbReference type="GO" id="GO:0032259">
    <property type="term" value="P:methylation"/>
    <property type="evidence" value="ECO:0007669"/>
    <property type="project" value="UniProtKB-KW"/>
</dbReference>
<dbReference type="CDD" id="cd02440">
    <property type="entry name" value="AdoMet_MTases"/>
    <property type="match status" value="1"/>
</dbReference>
<dbReference type="PANTHER" id="PTHR43591:SF24">
    <property type="entry name" value="2-METHOXY-6-POLYPRENYL-1,4-BENZOQUINOL METHYLASE, MITOCHONDRIAL"/>
    <property type="match status" value="1"/>
</dbReference>
<gene>
    <name evidence="2" type="ORF">CCR94_22380</name>
</gene>
<accession>A0A2S6MVJ6</accession>
<proteinExistence type="predicted"/>
<dbReference type="InterPro" id="IPR029063">
    <property type="entry name" value="SAM-dependent_MTases_sf"/>
</dbReference>
<dbReference type="RefSeq" id="WP_104510508.1">
    <property type="nucleotide sequence ID" value="NZ_JACIGC010000004.1"/>
</dbReference>
<dbReference type="Proteomes" id="UP000239089">
    <property type="component" value="Unassembled WGS sequence"/>
</dbReference>
<evidence type="ECO:0000313" key="2">
    <source>
        <dbReference type="EMBL" id="PPQ26390.1"/>
    </source>
</evidence>
<keyword evidence="3" id="KW-1185">Reference proteome</keyword>
<evidence type="ECO:0000259" key="1">
    <source>
        <dbReference type="Pfam" id="PF08241"/>
    </source>
</evidence>
<dbReference type="OrthoDB" id="9787738at2"/>
<reference evidence="2 3" key="1">
    <citation type="journal article" date="2018" name="Arch. Microbiol.">
        <title>New insights into the metabolic potential of the phototrophic purple bacterium Rhodopila globiformis DSM 161(T) from its draft genome sequence and evidence for a vanadium-dependent nitrogenase.</title>
        <authorList>
            <person name="Imhoff J.F."/>
            <person name="Rahn T."/>
            <person name="Kunzel S."/>
            <person name="Neulinger S.C."/>
        </authorList>
    </citation>
    <scope>NUCLEOTIDE SEQUENCE [LARGE SCALE GENOMIC DNA]</scope>
    <source>
        <strain evidence="2 3">DSM 16996</strain>
    </source>
</reference>
<feature type="domain" description="Methyltransferase type 11" evidence="1">
    <location>
        <begin position="47"/>
        <end position="139"/>
    </location>
</feature>
<dbReference type="PANTHER" id="PTHR43591">
    <property type="entry name" value="METHYLTRANSFERASE"/>
    <property type="match status" value="1"/>
</dbReference>
<evidence type="ECO:0000313" key="3">
    <source>
        <dbReference type="Proteomes" id="UP000239089"/>
    </source>
</evidence>
<organism evidence="2 3">
    <name type="scientific">Rhodoblastus sphagnicola</name>
    <dbReference type="NCBI Taxonomy" id="333368"/>
    <lineage>
        <taxon>Bacteria</taxon>
        <taxon>Pseudomonadati</taxon>
        <taxon>Pseudomonadota</taxon>
        <taxon>Alphaproteobacteria</taxon>
        <taxon>Hyphomicrobiales</taxon>
        <taxon>Rhodoblastaceae</taxon>
        <taxon>Rhodoblastus</taxon>
    </lineage>
</organism>
<dbReference type="GO" id="GO:0008757">
    <property type="term" value="F:S-adenosylmethionine-dependent methyltransferase activity"/>
    <property type="evidence" value="ECO:0007669"/>
    <property type="project" value="InterPro"/>
</dbReference>
<dbReference type="Pfam" id="PF08241">
    <property type="entry name" value="Methyltransf_11"/>
    <property type="match status" value="1"/>
</dbReference>
<keyword evidence="2" id="KW-0808">Transferase</keyword>
<name>A0A2S6MVJ6_9HYPH</name>
<keyword evidence="2" id="KW-0489">Methyltransferase</keyword>
<dbReference type="InterPro" id="IPR013216">
    <property type="entry name" value="Methyltransf_11"/>
</dbReference>
<protein>
    <submittedName>
        <fullName evidence="2">SAM-dependent methyltransferase</fullName>
    </submittedName>
</protein>
<dbReference type="AlphaFoldDB" id="A0A2S6MVJ6"/>
<sequence length="250" mass="26906">MTDRARLVVEQFGPRAGAYVASAVHASGADLALVAERAAQIRPARALDLGCGGGHVAYALAPHVGNVVAVDLSAAMLAAAREEAARRGLANVETVEAAAERLPFEDQTFDFLVSRFSAHHWRDLGAGLREARRVLRAGAPAFFIDIVSPGVAALDTHLQAFELLRDPSHVRDYSQAEWFDALARAGFAPRACRTWRLRMAFTEWTGRMATPALFAQAILLLQEKADAATRAAFGVAQDGGFWLDAVLIES</sequence>
<comment type="caution">
    <text evidence="2">The sequence shown here is derived from an EMBL/GenBank/DDBJ whole genome shotgun (WGS) entry which is preliminary data.</text>
</comment>
<dbReference type="Gene3D" id="3.40.50.150">
    <property type="entry name" value="Vaccinia Virus protein VP39"/>
    <property type="match status" value="1"/>
</dbReference>
<dbReference type="SUPFAM" id="SSF53335">
    <property type="entry name" value="S-adenosyl-L-methionine-dependent methyltransferases"/>
    <property type="match status" value="1"/>
</dbReference>
<dbReference type="EMBL" id="NHSJ01000134">
    <property type="protein sequence ID" value="PPQ26390.1"/>
    <property type="molecule type" value="Genomic_DNA"/>
</dbReference>